<comment type="caution">
    <text evidence="1">The sequence shown here is derived from an EMBL/GenBank/DDBJ whole genome shotgun (WGS) entry which is preliminary data.</text>
</comment>
<dbReference type="EMBL" id="VSSQ01007152">
    <property type="protein sequence ID" value="MPM35009.1"/>
    <property type="molecule type" value="Genomic_DNA"/>
</dbReference>
<gene>
    <name evidence="1" type="ORF">SDC9_81599</name>
</gene>
<evidence type="ECO:0008006" key="2">
    <source>
        <dbReference type="Google" id="ProtNLM"/>
    </source>
</evidence>
<evidence type="ECO:0000313" key="1">
    <source>
        <dbReference type="EMBL" id="MPM35009.1"/>
    </source>
</evidence>
<dbReference type="InterPro" id="IPR048119">
    <property type="entry name" value="KwaB"/>
</dbReference>
<accession>A0A644Z392</accession>
<dbReference type="AlphaFoldDB" id="A0A644Z392"/>
<reference evidence="1" key="1">
    <citation type="submission" date="2019-08" db="EMBL/GenBank/DDBJ databases">
        <authorList>
            <person name="Kucharzyk K."/>
            <person name="Murdoch R.W."/>
            <person name="Higgins S."/>
            <person name="Loffler F."/>
        </authorList>
    </citation>
    <scope>NUCLEOTIDE SEQUENCE</scope>
</reference>
<sequence length="320" mass="36503">MNKAELNQSLDFLNNPTGELQIILYASFKEQTIKKLDIKAEDLPPIRQLFVDSVNRAVIDKEEFSVIPLSTADERGNCFYEYDLELPEELQLLESVIGNDDLESFNFNNDTFANIEALVIVLADDNNELSVYKELSPVEVLGRGGYILWKSNQRLERFEEQLLRISPGFQVLRVYDNVIILNLNTIEKSFGFHDVIKREAAIGLEAIREMSIVSNIEALEELVDNVSFARKLTKIAKNSPVIRNNIPNANIIAFSKTHPAIKNKLKCINGDSQFTLDTKISKDLFIKLMNDDFLTSELTRLYYDSLAKDSVDNEVEQEEN</sequence>
<dbReference type="InterPro" id="IPR032359">
    <property type="entry name" value="KwaB-like"/>
</dbReference>
<organism evidence="1">
    <name type="scientific">bioreactor metagenome</name>
    <dbReference type="NCBI Taxonomy" id="1076179"/>
    <lineage>
        <taxon>unclassified sequences</taxon>
        <taxon>metagenomes</taxon>
        <taxon>ecological metagenomes</taxon>
    </lineage>
</organism>
<dbReference type="NCBIfam" id="NF041623">
    <property type="entry name" value="KwaB"/>
    <property type="match status" value="1"/>
</dbReference>
<protein>
    <recommendedName>
        <fullName evidence="2">DUF4868 domain-containing protein</fullName>
    </recommendedName>
</protein>
<name>A0A644Z392_9ZZZZ</name>
<dbReference type="Pfam" id="PF16162">
    <property type="entry name" value="KwaB"/>
    <property type="match status" value="1"/>
</dbReference>
<proteinExistence type="predicted"/>